<feature type="region of interest" description="Disordered" evidence="1">
    <location>
        <begin position="34"/>
        <end position="101"/>
    </location>
</feature>
<dbReference type="Proteomes" id="UP001497644">
    <property type="component" value="Unassembled WGS sequence"/>
</dbReference>
<name>A0AAV2N0A0_9HYME</name>
<feature type="compositionally biased region" description="Polar residues" evidence="1">
    <location>
        <begin position="73"/>
        <end position="86"/>
    </location>
</feature>
<dbReference type="AlphaFoldDB" id="A0AAV2N0A0"/>
<keyword evidence="3" id="KW-1185">Reference proteome</keyword>
<organism evidence="2 3">
    <name type="scientific">Lasius platythorax</name>
    <dbReference type="NCBI Taxonomy" id="488582"/>
    <lineage>
        <taxon>Eukaryota</taxon>
        <taxon>Metazoa</taxon>
        <taxon>Ecdysozoa</taxon>
        <taxon>Arthropoda</taxon>
        <taxon>Hexapoda</taxon>
        <taxon>Insecta</taxon>
        <taxon>Pterygota</taxon>
        <taxon>Neoptera</taxon>
        <taxon>Endopterygota</taxon>
        <taxon>Hymenoptera</taxon>
        <taxon>Apocrita</taxon>
        <taxon>Aculeata</taxon>
        <taxon>Formicoidea</taxon>
        <taxon>Formicidae</taxon>
        <taxon>Formicinae</taxon>
        <taxon>Lasius</taxon>
        <taxon>Lasius</taxon>
    </lineage>
</organism>
<reference evidence="2" key="1">
    <citation type="submission" date="2024-04" db="EMBL/GenBank/DDBJ databases">
        <authorList>
            <consortium name="Molecular Ecology Group"/>
        </authorList>
    </citation>
    <scope>NUCLEOTIDE SEQUENCE</scope>
</reference>
<dbReference type="EMBL" id="CAXIPU020001212">
    <property type="protein sequence ID" value="CAL1672948.1"/>
    <property type="molecule type" value="Genomic_DNA"/>
</dbReference>
<evidence type="ECO:0000313" key="3">
    <source>
        <dbReference type="Proteomes" id="UP001497644"/>
    </source>
</evidence>
<sequence>MEVSQSIENRTGRIMDPYITYRSLRSYVRTEYGFRVRTASPPTPSQDGKSTDTESGRQVHRHRVRTASPPTPSQDGKSIDTESGQQVHRHRVRTASPPTPS</sequence>
<proteinExistence type="predicted"/>
<protein>
    <submittedName>
        <fullName evidence="2">Uncharacterized protein</fullName>
    </submittedName>
</protein>
<accession>A0AAV2N0A0</accession>
<evidence type="ECO:0000313" key="2">
    <source>
        <dbReference type="EMBL" id="CAL1672948.1"/>
    </source>
</evidence>
<evidence type="ECO:0000256" key="1">
    <source>
        <dbReference type="SAM" id="MobiDB-lite"/>
    </source>
</evidence>
<comment type="caution">
    <text evidence="2">The sequence shown here is derived from an EMBL/GenBank/DDBJ whole genome shotgun (WGS) entry which is preliminary data.</text>
</comment>
<gene>
    <name evidence="2" type="ORF">LPLAT_LOCUS13743</name>
</gene>